<reference evidence="26" key="1">
    <citation type="submission" date="2012-12" db="EMBL/GenBank/DDBJ databases">
        <authorList>
            <person name="Hellsten U."/>
            <person name="Grimwood J."/>
            <person name="Chapman J.A."/>
            <person name="Shapiro H."/>
            <person name="Aerts A."/>
            <person name="Otillar R.P."/>
            <person name="Terry A.Y."/>
            <person name="Boore J.L."/>
            <person name="Simakov O."/>
            <person name="Marletaz F."/>
            <person name="Cho S.-J."/>
            <person name="Edsinger-Gonzales E."/>
            <person name="Havlak P."/>
            <person name="Kuo D.-H."/>
            <person name="Larsson T."/>
            <person name="Lv J."/>
            <person name="Arendt D."/>
            <person name="Savage R."/>
            <person name="Osoegawa K."/>
            <person name="de Jong P."/>
            <person name="Lindberg D.R."/>
            <person name="Seaver E.C."/>
            <person name="Weisblat D.A."/>
            <person name="Putnam N.H."/>
            <person name="Grigoriev I.V."/>
            <person name="Rokhsar D.S."/>
        </authorList>
    </citation>
    <scope>NUCLEOTIDE SEQUENCE</scope>
    <source>
        <strain evidence="26">I ESC-2004</strain>
    </source>
</reference>
<keyword evidence="5" id="KW-1000">Mitochondrion outer membrane</keyword>
<dbReference type="Proteomes" id="UP000014760">
    <property type="component" value="Unassembled WGS sequence"/>
</dbReference>
<dbReference type="GO" id="GO:0005741">
    <property type="term" value="C:mitochondrial outer membrane"/>
    <property type="evidence" value="ECO:0007669"/>
    <property type="project" value="UniProtKB-SubCell"/>
</dbReference>
<evidence type="ECO:0000313" key="26">
    <source>
        <dbReference type="Proteomes" id="UP000014760"/>
    </source>
</evidence>
<feature type="transmembrane region" description="Helical" evidence="23">
    <location>
        <begin position="114"/>
        <end position="135"/>
    </location>
</feature>
<comment type="subcellular location">
    <subcellularLocation>
        <location evidence="1">Mitochondrion outer membrane</location>
        <topology evidence="1">Multi-pass membrane protein</topology>
    </subcellularLocation>
</comment>
<dbReference type="GO" id="GO:0005635">
    <property type="term" value="C:nuclear envelope"/>
    <property type="evidence" value="ECO:0007669"/>
    <property type="project" value="TreeGrafter"/>
</dbReference>
<organism evidence="24">
    <name type="scientific">Capitella teleta</name>
    <name type="common">Polychaete worm</name>
    <dbReference type="NCBI Taxonomy" id="283909"/>
    <lineage>
        <taxon>Eukaryota</taxon>
        <taxon>Metazoa</taxon>
        <taxon>Spiralia</taxon>
        <taxon>Lophotrochozoa</taxon>
        <taxon>Annelida</taxon>
        <taxon>Polychaeta</taxon>
        <taxon>Sedentaria</taxon>
        <taxon>Scolecida</taxon>
        <taxon>Capitellidae</taxon>
        <taxon>Capitella</taxon>
    </lineage>
</organism>
<dbReference type="EnsemblMetazoa" id="CapteT202245">
    <property type="protein sequence ID" value="CapteP202245"/>
    <property type="gene ID" value="CapteG202245"/>
</dbReference>
<comment type="similarity">
    <text evidence="2">Belongs to the MAPEG family.</text>
</comment>
<dbReference type="GO" id="GO:0006629">
    <property type="term" value="P:lipid metabolic process"/>
    <property type="evidence" value="ECO:0007669"/>
    <property type="project" value="UniProtKB-KW"/>
</dbReference>
<dbReference type="InterPro" id="IPR050997">
    <property type="entry name" value="MAPEG"/>
</dbReference>
<keyword evidence="3" id="KW-0808">Transferase</keyword>
<dbReference type="GO" id="GO:0004602">
    <property type="term" value="F:glutathione peroxidase activity"/>
    <property type="evidence" value="ECO:0007669"/>
    <property type="project" value="TreeGrafter"/>
</dbReference>
<dbReference type="GO" id="GO:0004464">
    <property type="term" value="F:leukotriene-C4 synthase activity"/>
    <property type="evidence" value="ECO:0007669"/>
    <property type="project" value="UniProtKB-EC"/>
</dbReference>
<evidence type="ECO:0000256" key="4">
    <source>
        <dbReference type="ARBA" id="ARBA00022692"/>
    </source>
</evidence>
<gene>
    <name evidence="24" type="ORF">CAPTEDRAFT_202245</name>
</gene>
<comment type="catalytic activity">
    <reaction evidence="19">
        <text>15-deoxy-Delta(12,14)-prostaglandin J2 + glutathione = 15-deoxy-Delta(12,14)-prostaglandin J2-S-(R)-glutathione</text>
        <dbReference type="Rhea" id="RHEA:75963"/>
        <dbReference type="ChEBI" id="CHEBI:57925"/>
        <dbReference type="ChEBI" id="CHEBI:85236"/>
        <dbReference type="ChEBI" id="CHEBI:194498"/>
    </reaction>
    <physiologicalReaction direction="left-to-right" evidence="19">
        <dbReference type="Rhea" id="RHEA:75964"/>
    </physiologicalReaction>
</comment>
<dbReference type="HOGENOM" id="CLU_110291_1_0_1"/>
<evidence type="ECO:0000256" key="19">
    <source>
        <dbReference type="ARBA" id="ARBA00051411"/>
    </source>
</evidence>
<evidence type="ECO:0000256" key="3">
    <source>
        <dbReference type="ARBA" id="ARBA00022679"/>
    </source>
</evidence>
<protein>
    <recommendedName>
        <fullName evidence="20">Glutathione S-transferase 3, mitochondrial</fullName>
        <ecNumber evidence="16">4.4.1.20</ecNumber>
    </recommendedName>
    <alternativeName>
        <fullName evidence="21">Glutathione peroxidase MGST3</fullName>
    </alternativeName>
    <alternativeName>
        <fullName evidence="22">LTC4 synthase MGST3</fullName>
    </alternativeName>
</protein>
<proteinExistence type="inferred from homology"/>
<dbReference type="PANTHER" id="PTHR10250">
    <property type="entry name" value="MICROSOMAL GLUTATHIONE S-TRANSFERASE"/>
    <property type="match status" value="1"/>
</dbReference>
<dbReference type="Pfam" id="PF01124">
    <property type="entry name" value="MAPEG"/>
    <property type="match status" value="1"/>
</dbReference>
<evidence type="ECO:0000256" key="21">
    <source>
        <dbReference type="ARBA" id="ARBA00075145"/>
    </source>
</evidence>
<evidence type="ECO:0000256" key="8">
    <source>
        <dbReference type="ARBA" id="ARBA00023098"/>
    </source>
</evidence>
<sequence>MAIEILPEFGYCVLVAVGSVFIVQWMGIRVGMARRKFGVKYPTMYSDKDDKFNCVQRAHQNTLEGYPVFLMLLLLGGIPHPTLAAGAGALYQLSRIVYALGYYTGDPSKRNRGAFGYLGLLTLLGCAISLGLKLLGWI</sequence>
<evidence type="ECO:0000256" key="6">
    <source>
        <dbReference type="ARBA" id="ARBA00022989"/>
    </source>
</evidence>
<keyword evidence="26" id="KW-1185">Reference proteome</keyword>
<dbReference type="EMBL" id="KB298084">
    <property type="protein sequence ID" value="ELU09634.1"/>
    <property type="molecule type" value="Genomic_DNA"/>
</dbReference>
<evidence type="ECO:0000256" key="16">
    <source>
        <dbReference type="ARBA" id="ARBA00039056"/>
    </source>
</evidence>
<evidence type="ECO:0000256" key="12">
    <source>
        <dbReference type="ARBA" id="ARBA00023239"/>
    </source>
</evidence>
<evidence type="ECO:0000313" key="24">
    <source>
        <dbReference type="EMBL" id="ELU09634.1"/>
    </source>
</evidence>
<keyword evidence="9" id="KW-0496">Mitochondrion</keyword>
<dbReference type="GO" id="GO:0005783">
    <property type="term" value="C:endoplasmic reticulum"/>
    <property type="evidence" value="ECO:0007669"/>
    <property type="project" value="TreeGrafter"/>
</dbReference>
<keyword evidence="11" id="KW-0564">Palmitate</keyword>
<dbReference type="EC" id="4.4.1.20" evidence="16"/>
<reference evidence="24 26" key="2">
    <citation type="journal article" date="2013" name="Nature">
        <title>Insights into bilaterian evolution from three spiralian genomes.</title>
        <authorList>
            <person name="Simakov O."/>
            <person name="Marletaz F."/>
            <person name="Cho S.J."/>
            <person name="Edsinger-Gonzales E."/>
            <person name="Havlak P."/>
            <person name="Hellsten U."/>
            <person name="Kuo D.H."/>
            <person name="Larsson T."/>
            <person name="Lv J."/>
            <person name="Arendt D."/>
            <person name="Savage R."/>
            <person name="Osoegawa K."/>
            <person name="de Jong P."/>
            <person name="Grimwood J."/>
            <person name="Chapman J.A."/>
            <person name="Shapiro H."/>
            <person name="Aerts A."/>
            <person name="Otillar R.P."/>
            <person name="Terry A.Y."/>
            <person name="Boore J.L."/>
            <person name="Grigoriev I.V."/>
            <person name="Lindberg D.R."/>
            <person name="Seaver E.C."/>
            <person name="Weisblat D.A."/>
            <person name="Putnam N.H."/>
            <person name="Rokhsar D.S."/>
        </authorList>
    </citation>
    <scope>NUCLEOTIDE SEQUENCE</scope>
    <source>
        <strain evidence="24 26">I ESC-2004</strain>
    </source>
</reference>
<evidence type="ECO:0000256" key="23">
    <source>
        <dbReference type="SAM" id="Phobius"/>
    </source>
</evidence>
<evidence type="ECO:0000256" key="13">
    <source>
        <dbReference type="ARBA" id="ARBA00023288"/>
    </source>
</evidence>
<evidence type="ECO:0000256" key="14">
    <source>
        <dbReference type="ARBA" id="ARBA00037884"/>
    </source>
</evidence>
<feature type="transmembrane region" description="Helical" evidence="23">
    <location>
        <begin position="66"/>
        <end position="94"/>
    </location>
</feature>
<evidence type="ECO:0000256" key="20">
    <source>
        <dbReference type="ARBA" id="ARBA00069748"/>
    </source>
</evidence>
<evidence type="ECO:0000256" key="1">
    <source>
        <dbReference type="ARBA" id="ARBA00004374"/>
    </source>
</evidence>
<dbReference type="FunFam" id="1.20.120.550:FF:000004">
    <property type="entry name" value="Microsomal glutathione S-transferase 3"/>
    <property type="match status" value="1"/>
</dbReference>
<dbReference type="STRING" id="283909.R7UT15"/>
<dbReference type="InterPro" id="IPR001129">
    <property type="entry name" value="Membr-assoc_MAPEG"/>
</dbReference>
<dbReference type="AlphaFoldDB" id="R7UT15"/>
<keyword evidence="13" id="KW-0449">Lipoprotein</keyword>
<evidence type="ECO:0000256" key="22">
    <source>
        <dbReference type="ARBA" id="ARBA00076908"/>
    </source>
</evidence>
<dbReference type="GO" id="GO:0004364">
    <property type="term" value="F:glutathione transferase activity"/>
    <property type="evidence" value="ECO:0007669"/>
    <property type="project" value="TreeGrafter"/>
</dbReference>
<dbReference type="Gene3D" id="1.20.120.550">
    <property type="entry name" value="Membrane associated eicosanoid/glutathione metabolism-like domain"/>
    <property type="match status" value="1"/>
</dbReference>
<comment type="catalytic activity">
    <reaction evidence="17">
        <text>(5S)-hydroperoxy-(6E,8Z,11Z,14Z)-eicosatetraenoate + 2 glutathione = (5S)-hydroxy-(6E,8Z,11Z,14Z)-eicosatetraenoate + glutathione disulfide + H2O</text>
        <dbReference type="Rhea" id="RHEA:48620"/>
        <dbReference type="ChEBI" id="CHEBI:15377"/>
        <dbReference type="ChEBI" id="CHEBI:57450"/>
        <dbReference type="ChEBI" id="CHEBI:57925"/>
        <dbReference type="ChEBI" id="CHEBI:58297"/>
        <dbReference type="ChEBI" id="CHEBI:90632"/>
    </reaction>
    <physiologicalReaction direction="left-to-right" evidence="17">
        <dbReference type="Rhea" id="RHEA:48621"/>
    </physiologicalReaction>
</comment>
<keyword evidence="8" id="KW-0443">Lipid metabolism</keyword>
<evidence type="ECO:0000256" key="9">
    <source>
        <dbReference type="ARBA" id="ARBA00023128"/>
    </source>
</evidence>
<evidence type="ECO:0000256" key="17">
    <source>
        <dbReference type="ARBA" id="ARBA00043664"/>
    </source>
</evidence>
<comment type="pathway">
    <text evidence="15">Lipid metabolism; arachidonate metabolism.</text>
</comment>
<dbReference type="PANTHER" id="PTHR10250:SF26">
    <property type="entry name" value="GLUTATHIONE S-TRANSFERASE 3, MITOCHONDRIAL"/>
    <property type="match status" value="1"/>
</dbReference>
<keyword evidence="7" id="KW-0560">Oxidoreductase</keyword>
<dbReference type="OMA" id="KVGMARK"/>
<comment type="catalytic activity">
    <reaction evidence="18">
        <text>leukotriene C4 = leukotriene A4 + glutathione</text>
        <dbReference type="Rhea" id="RHEA:17617"/>
        <dbReference type="ChEBI" id="CHEBI:57463"/>
        <dbReference type="ChEBI" id="CHEBI:57925"/>
        <dbReference type="ChEBI" id="CHEBI:57973"/>
        <dbReference type="EC" id="4.4.1.20"/>
    </reaction>
    <physiologicalReaction direction="right-to-left" evidence="18">
        <dbReference type="Rhea" id="RHEA:17619"/>
    </physiologicalReaction>
</comment>
<evidence type="ECO:0000256" key="11">
    <source>
        <dbReference type="ARBA" id="ARBA00023139"/>
    </source>
</evidence>
<dbReference type="OrthoDB" id="410651at2759"/>
<dbReference type="EMBL" id="AMQN01006317">
    <property type="status" value="NOT_ANNOTATED_CDS"/>
    <property type="molecule type" value="Genomic_DNA"/>
</dbReference>
<evidence type="ECO:0000256" key="2">
    <source>
        <dbReference type="ARBA" id="ARBA00010459"/>
    </source>
</evidence>
<evidence type="ECO:0000256" key="5">
    <source>
        <dbReference type="ARBA" id="ARBA00022787"/>
    </source>
</evidence>
<keyword evidence="10 23" id="KW-0472">Membrane</keyword>
<evidence type="ECO:0000256" key="10">
    <source>
        <dbReference type="ARBA" id="ARBA00023136"/>
    </source>
</evidence>
<comment type="pathway">
    <text evidence="14">Lipid metabolism; leukotriene C4 biosynthesis.</text>
</comment>
<evidence type="ECO:0000256" key="7">
    <source>
        <dbReference type="ARBA" id="ARBA00023002"/>
    </source>
</evidence>
<keyword evidence="4 23" id="KW-0812">Transmembrane</keyword>
<dbReference type="SUPFAM" id="SSF161084">
    <property type="entry name" value="MAPEG domain-like"/>
    <property type="match status" value="1"/>
</dbReference>
<keyword evidence="6 23" id="KW-1133">Transmembrane helix</keyword>
<feature type="transmembrane region" description="Helical" evidence="23">
    <location>
        <begin position="6"/>
        <end position="28"/>
    </location>
</feature>
<name>R7UT15_CAPTE</name>
<dbReference type="GO" id="GO:0006691">
    <property type="term" value="P:leukotriene metabolic process"/>
    <property type="evidence" value="ECO:0007669"/>
    <property type="project" value="UniProtKB-ARBA"/>
</dbReference>
<evidence type="ECO:0000256" key="18">
    <source>
        <dbReference type="ARBA" id="ARBA00049298"/>
    </source>
</evidence>
<evidence type="ECO:0000256" key="15">
    <source>
        <dbReference type="ARBA" id="ARBA00037916"/>
    </source>
</evidence>
<evidence type="ECO:0000313" key="25">
    <source>
        <dbReference type="EnsemblMetazoa" id="CapteP202245"/>
    </source>
</evidence>
<reference evidence="25" key="3">
    <citation type="submission" date="2015-06" db="UniProtKB">
        <authorList>
            <consortium name="EnsemblMetazoa"/>
        </authorList>
    </citation>
    <scope>IDENTIFICATION</scope>
</reference>
<accession>R7UT15</accession>
<dbReference type="InterPro" id="IPR023352">
    <property type="entry name" value="MAPEG-like_dom_sf"/>
</dbReference>
<keyword evidence="12" id="KW-0456">Lyase</keyword>